<keyword evidence="3" id="KW-1185">Reference proteome</keyword>
<feature type="compositionally biased region" description="Basic and acidic residues" evidence="1">
    <location>
        <begin position="46"/>
        <end position="58"/>
    </location>
</feature>
<dbReference type="eggNOG" id="KOG1329">
    <property type="taxonomic scope" value="Eukaryota"/>
</dbReference>
<dbReference type="EMBL" id="GL348719">
    <property type="protein sequence ID" value="EFH43314.1"/>
    <property type="molecule type" value="Genomic_DNA"/>
</dbReference>
<dbReference type="AlphaFoldDB" id="D7MC39"/>
<name>D7MC39_ARALL</name>
<proteinExistence type="predicted"/>
<evidence type="ECO:0000313" key="3">
    <source>
        <dbReference type="Proteomes" id="UP000008694"/>
    </source>
</evidence>
<dbReference type="Gramene" id="scaffold_700531.1">
    <property type="protein sequence ID" value="scaffold_700531.1"/>
    <property type="gene ID" value="scaffold_700531.1"/>
</dbReference>
<dbReference type="HOGENOM" id="CLU_2430073_0_0_1"/>
<organism evidence="3">
    <name type="scientific">Arabidopsis lyrata subsp. lyrata</name>
    <name type="common">Lyre-leaved rock-cress</name>
    <dbReference type="NCBI Taxonomy" id="81972"/>
    <lineage>
        <taxon>Eukaryota</taxon>
        <taxon>Viridiplantae</taxon>
        <taxon>Streptophyta</taxon>
        <taxon>Embryophyta</taxon>
        <taxon>Tracheophyta</taxon>
        <taxon>Spermatophyta</taxon>
        <taxon>Magnoliopsida</taxon>
        <taxon>eudicotyledons</taxon>
        <taxon>Gunneridae</taxon>
        <taxon>Pentapetalae</taxon>
        <taxon>rosids</taxon>
        <taxon>malvids</taxon>
        <taxon>Brassicales</taxon>
        <taxon>Brassicaceae</taxon>
        <taxon>Camelineae</taxon>
        <taxon>Arabidopsis</taxon>
    </lineage>
</organism>
<accession>D7MC39</accession>
<sequence>MAVAVEGGTMIVMIIETVGHQDATIHLVTKEGLEEIGLTLLMEEAQKEDQREGRRGQREGMNPVARDDLFHPLDKGLNNNSVDLGCVIDHP</sequence>
<protein>
    <submittedName>
        <fullName evidence="2">Uncharacterized protein</fullName>
    </submittedName>
</protein>
<dbReference type="Proteomes" id="UP000008694">
    <property type="component" value="Unassembled WGS sequence"/>
</dbReference>
<gene>
    <name evidence="2" type="ORF">ARALYDRAFT_912789</name>
</gene>
<feature type="region of interest" description="Disordered" evidence="1">
    <location>
        <begin position="46"/>
        <end position="72"/>
    </location>
</feature>
<evidence type="ECO:0000313" key="2">
    <source>
        <dbReference type="EMBL" id="EFH43314.1"/>
    </source>
</evidence>
<reference evidence="3" key="1">
    <citation type="journal article" date="2011" name="Nat. Genet.">
        <title>The Arabidopsis lyrata genome sequence and the basis of rapid genome size change.</title>
        <authorList>
            <person name="Hu T.T."/>
            <person name="Pattyn P."/>
            <person name="Bakker E.G."/>
            <person name="Cao J."/>
            <person name="Cheng J.-F."/>
            <person name="Clark R.M."/>
            <person name="Fahlgren N."/>
            <person name="Fawcett J.A."/>
            <person name="Grimwood J."/>
            <person name="Gundlach H."/>
            <person name="Haberer G."/>
            <person name="Hollister J.D."/>
            <person name="Ossowski S."/>
            <person name="Ottilar R.P."/>
            <person name="Salamov A.A."/>
            <person name="Schneeberger K."/>
            <person name="Spannagl M."/>
            <person name="Wang X."/>
            <person name="Yang L."/>
            <person name="Nasrallah M.E."/>
            <person name="Bergelson J."/>
            <person name="Carrington J.C."/>
            <person name="Gaut B.S."/>
            <person name="Schmutz J."/>
            <person name="Mayer K.F.X."/>
            <person name="Van de Peer Y."/>
            <person name="Grigoriev I.V."/>
            <person name="Nordborg M."/>
            <person name="Weigel D."/>
            <person name="Guo Y.-L."/>
        </authorList>
    </citation>
    <scope>NUCLEOTIDE SEQUENCE [LARGE SCALE GENOMIC DNA]</scope>
    <source>
        <strain evidence="3">cv. MN47</strain>
    </source>
</reference>
<evidence type="ECO:0000256" key="1">
    <source>
        <dbReference type="SAM" id="MobiDB-lite"/>
    </source>
</evidence>